<dbReference type="EMBL" id="KI392532">
    <property type="protein sequence ID" value="ERN14525.1"/>
    <property type="molecule type" value="Genomic_DNA"/>
</dbReference>
<dbReference type="Proteomes" id="UP000017836">
    <property type="component" value="Unassembled WGS sequence"/>
</dbReference>
<proteinExistence type="predicted"/>
<evidence type="ECO:0000313" key="2">
    <source>
        <dbReference type="Proteomes" id="UP000017836"/>
    </source>
</evidence>
<name>U5CX80_AMBTC</name>
<reference evidence="2" key="1">
    <citation type="journal article" date="2013" name="Science">
        <title>The Amborella genome and the evolution of flowering plants.</title>
        <authorList>
            <consortium name="Amborella Genome Project"/>
        </authorList>
    </citation>
    <scope>NUCLEOTIDE SEQUENCE [LARGE SCALE GENOMIC DNA]</scope>
</reference>
<dbReference type="Gramene" id="ERN14525">
    <property type="protein sequence ID" value="ERN14525"/>
    <property type="gene ID" value="AMTR_s00038p00062640"/>
</dbReference>
<dbReference type="AlphaFoldDB" id="U5CX80"/>
<sequence>MRSPTPTALAPITISNHSLKGEISNKDALLYSLEVEIATRSMTNERLEEELKKVSKNLKRVCKSVVAFEDSSSSASD</sequence>
<dbReference type="HOGENOM" id="CLU_2641425_0_0_1"/>
<gene>
    <name evidence="1" type="ORF">AMTR_s00038p00062640</name>
</gene>
<protein>
    <submittedName>
        <fullName evidence="1">Uncharacterized protein</fullName>
    </submittedName>
</protein>
<organism evidence="1 2">
    <name type="scientific">Amborella trichopoda</name>
    <dbReference type="NCBI Taxonomy" id="13333"/>
    <lineage>
        <taxon>Eukaryota</taxon>
        <taxon>Viridiplantae</taxon>
        <taxon>Streptophyta</taxon>
        <taxon>Embryophyta</taxon>
        <taxon>Tracheophyta</taxon>
        <taxon>Spermatophyta</taxon>
        <taxon>Magnoliopsida</taxon>
        <taxon>Amborellales</taxon>
        <taxon>Amborellaceae</taxon>
        <taxon>Amborella</taxon>
    </lineage>
</organism>
<evidence type="ECO:0000313" key="1">
    <source>
        <dbReference type="EMBL" id="ERN14525.1"/>
    </source>
</evidence>
<keyword evidence="2" id="KW-1185">Reference proteome</keyword>
<accession>U5CX80</accession>